<evidence type="ECO:0000313" key="11">
    <source>
        <dbReference type="EMBL" id="RJL05342.1"/>
    </source>
</evidence>
<keyword evidence="3" id="KW-1003">Cell membrane</keyword>
<keyword evidence="4" id="KW-0997">Cell inner membrane</keyword>
<evidence type="ECO:0000256" key="8">
    <source>
        <dbReference type="ARBA" id="ARBA00023136"/>
    </source>
</evidence>
<comment type="caution">
    <text evidence="11">The sequence shown here is derived from an EMBL/GenBank/DDBJ whole genome shotgun (WGS) entry which is preliminary data.</text>
</comment>
<evidence type="ECO:0000256" key="1">
    <source>
        <dbReference type="ARBA" id="ARBA00004651"/>
    </source>
</evidence>
<feature type="transmembrane region" description="Helical" evidence="10">
    <location>
        <begin position="68"/>
        <end position="90"/>
    </location>
</feature>
<dbReference type="GO" id="GO:0005886">
    <property type="term" value="C:plasma membrane"/>
    <property type="evidence" value="ECO:0007669"/>
    <property type="project" value="UniProtKB-SubCell"/>
</dbReference>
<evidence type="ECO:0000256" key="2">
    <source>
        <dbReference type="ARBA" id="ARBA00022448"/>
    </source>
</evidence>
<comment type="similarity">
    <text evidence="9">Belongs to the binding-protein-dependent transport system permease family. LivHM subfamily.</text>
</comment>
<dbReference type="GO" id="GO:0015188">
    <property type="term" value="F:L-isoleucine transmembrane transporter activity"/>
    <property type="evidence" value="ECO:0007669"/>
    <property type="project" value="TreeGrafter"/>
</dbReference>
<feature type="transmembrane region" description="Helical" evidence="10">
    <location>
        <begin position="143"/>
        <end position="167"/>
    </location>
</feature>
<evidence type="ECO:0000313" key="12">
    <source>
        <dbReference type="Proteomes" id="UP000283587"/>
    </source>
</evidence>
<dbReference type="CDD" id="cd06582">
    <property type="entry name" value="TM_PBP1_LivH_like"/>
    <property type="match status" value="1"/>
</dbReference>
<keyword evidence="5 10" id="KW-0812">Transmembrane</keyword>
<dbReference type="GO" id="GO:0015808">
    <property type="term" value="P:L-alanine transport"/>
    <property type="evidence" value="ECO:0007669"/>
    <property type="project" value="TreeGrafter"/>
</dbReference>
<feature type="transmembrane region" description="Helical" evidence="10">
    <location>
        <begin position="12"/>
        <end position="35"/>
    </location>
</feature>
<keyword evidence="7 10" id="KW-1133">Transmembrane helix</keyword>
<proteinExistence type="inferred from homology"/>
<feature type="transmembrane region" description="Helical" evidence="10">
    <location>
        <begin position="277"/>
        <end position="296"/>
    </location>
</feature>
<evidence type="ECO:0000256" key="10">
    <source>
        <dbReference type="SAM" id="Phobius"/>
    </source>
</evidence>
<keyword evidence="6" id="KW-0029">Amino-acid transport</keyword>
<protein>
    <submittedName>
        <fullName evidence="11">Branched-chain amino acid ABC transporter permease</fullName>
    </submittedName>
</protein>
<evidence type="ECO:0000256" key="4">
    <source>
        <dbReference type="ARBA" id="ARBA00022519"/>
    </source>
</evidence>
<dbReference type="Proteomes" id="UP000283587">
    <property type="component" value="Unassembled WGS sequence"/>
</dbReference>
<dbReference type="EMBL" id="QZEW01000114">
    <property type="protein sequence ID" value="RJL05342.1"/>
    <property type="molecule type" value="Genomic_DNA"/>
</dbReference>
<comment type="subcellular location">
    <subcellularLocation>
        <location evidence="1">Cell membrane</location>
        <topology evidence="1">Multi-pass membrane protein</topology>
    </subcellularLocation>
</comment>
<dbReference type="GO" id="GO:0042941">
    <property type="term" value="P:D-alanine transmembrane transport"/>
    <property type="evidence" value="ECO:0007669"/>
    <property type="project" value="TreeGrafter"/>
</dbReference>
<keyword evidence="2" id="KW-0813">Transport</keyword>
<evidence type="ECO:0000256" key="7">
    <source>
        <dbReference type="ARBA" id="ARBA00022989"/>
    </source>
</evidence>
<dbReference type="GO" id="GO:0005304">
    <property type="term" value="F:L-valine transmembrane transporter activity"/>
    <property type="evidence" value="ECO:0007669"/>
    <property type="project" value="TreeGrafter"/>
</dbReference>
<dbReference type="AlphaFoldDB" id="A0A418ZXV9"/>
<evidence type="ECO:0000256" key="6">
    <source>
        <dbReference type="ARBA" id="ARBA00022970"/>
    </source>
</evidence>
<dbReference type="RefSeq" id="WP_119900499.1">
    <property type="nucleotide sequence ID" value="NZ_QZEW01000114.1"/>
</dbReference>
<dbReference type="InterPro" id="IPR001851">
    <property type="entry name" value="ABC_transp_permease"/>
</dbReference>
<accession>A0A418ZXV9</accession>
<dbReference type="PANTHER" id="PTHR11795:SF371">
    <property type="entry name" value="HIGH-AFFINITY BRANCHED-CHAIN AMINO ACID TRANSPORT SYSTEM PERMEASE PROTEIN LIVH"/>
    <property type="match status" value="1"/>
</dbReference>
<feature type="transmembrane region" description="Helical" evidence="10">
    <location>
        <begin position="42"/>
        <end position="62"/>
    </location>
</feature>
<name>A0A418ZXV9_9RHOB</name>
<dbReference type="GO" id="GO:1903806">
    <property type="term" value="P:L-isoleucine import across plasma membrane"/>
    <property type="evidence" value="ECO:0007669"/>
    <property type="project" value="TreeGrafter"/>
</dbReference>
<keyword evidence="12" id="KW-1185">Reference proteome</keyword>
<feature type="transmembrane region" description="Helical" evidence="10">
    <location>
        <begin position="102"/>
        <end position="123"/>
    </location>
</feature>
<sequence length="304" mass="32281">MQYFFQVSIDAIALGSLYALVALAIGLVFGVMRLINFAQADYITIGAYSLVAPSTAAVPALMFGALHWVPMIFMVVLTVTALALLTERLAFRPLRNTDTTTLLISSFAVSYFLQSLVLMLHGGRPKTVSIGEGLTSAVQVFGLRIPGIQLLTMTVAISLLVALVFFLKKTSMGIQLRAASENFDMARLLGVPANLVISIAFGISGILGGTISLLFVIQTGSLDVRMGLMPAVYAFFATVIGGIGSLPGAVLGGYIVGVISVFLQAYLPEDVRPFRDAVVFSIVIAILLVRPQGLFVTGGAKERV</sequence>
<dbReference type="InterPro" id="IPR052157">
    <property type="entry name" value="BCAA_transport_permease"/>
</dbReference>
<keyword evidence="8 10" id="KW-0472">Membrane</keyword>
<gene>
    <name evidence="11" type="ORF">D3P05_19755</name>
</gene>
<organism evidence="11 12">
    <name type="scientific">Paracoccus siganidrum</name>
    <dbReference type="NCBI Taxonomy" id="1276757"/>
    <lineage>
        <taxon>Bacteria</taxon>
        <taxon>Pseudomonadati</taxon>
        <taxon>Pseudomonadota</taxon>
        <taxon>Alphaproteobacteria</taxon>
        <taxon>Rhodobacterales</taxon>
        <taxon>Paracoccaceae</taxon>
        <taxon>Paracoccus</taxon>
    </lineage>
</organism>
<dbReference type="OrthoDB" id="9810089at2"/>
<reference evidence="12" key="1">
    <citation type="submission" date="2018-09" db="EMBL/GenBank/DDBJ databases">
        <title>Paracoccus onubensis nov. sp. a moderate halophilic bacterium isolated from Gruta de las Maravillas (Aracena, Spain).</title>
        <authorList>
            <person name="Jurado V."/>
            <person name="Gutierrez-Patricio S."/>
            <person name="Gonzalez-Pimentel J.L."/>
            <person name="Miller A.Z."/>
            <person name="Laiz L."/>
            <person name="Saiz-Jimenez C."/>
        </authorList>
    </citation>
    <scope>NUCLEOTIDE SEQUENCE [LARGE SCALE GENOMIC DNA]</scope>
    <source>
        <strain evidence="12">DSM 26381</strain>
    </source>
</reference>
<dbReference type="GO" id="GO:0015192">
    <property type="term" value="F:L-phenylalanine transmembrane transporter activity"/>
    <property type="evidence" value="ECO:0007669"/>
    <property type="project" value="TreeGrafter"/>
</dbReference>
<dbReference type="PANTHER" id="PTHR11795">
    <property type="entry name" value="BRANCHED-CHAIN AMINO ACID TRANSPORT SYSTEM PERMEASE PROTEIN LIVH"/>
    <property type="match status" value="1"/>
</dbReference>
<evidence type="ECO:0000256" key="3">
    <source>
        <dbReference type="ARBA" id="ARBA00022475"/>
    </source>
</evidence>
<evidence type="ECO:0000256" key="5">
    <source>
        <dbReference type="ARBA" id="ARBA00022692"/>
    </source>
</evidence>
<evidence type="ECO:0000256" key="9">
    <source>
        <dbReference type="ARBA" id="ARBA00037998"/>
    </source>
</evidence>
<feature type="transmembrane region" description="Helical" evidence="10">
    <location>
        <begin position="188"/>
        <end position="217"/>
    </location>
</feature>
<dbReference type="GO" id="GO:0015190">
    <property type="term" value="F:L-leucine transmembrane transporter activity"/>
    <property type="evidence" value="ECO:0007669"/>
    <property type="project" value="TreeGrafter"/>
</dbReference>
<feature type="transmembrane region" description="Helical" evidence="10">
    <location>
        <begin position="232"/>
        <end position="265"/>
    </location>
</feature>
<dbReference type="Pfam" id="PF02653">
    <property type="entry name" value="BPD_transp_2"/>
    <property type="match status" value="1"/>
</dbReference>